<dbReference type="Proteomes" id="UP000011083">
    <property type="component" value="Unassembled WGS sequence"/>
</dbReference>
<feature type="signal peptide" evidence="1">
    <location>
        <begin position="1"/>
        <end position="27"/>
    </location>
</feature>
<dbReference type="AlphaFoldDB" id="L8GDJ3"/>
<feature type="chain" id="PRO_5003990227" evidence="1">
    <location>
        <begin position="28"/>
        <end position="395"/>
    </location>
</feature>
<evidence type="ECO:0000313" key="3">
    <source>
        <dbReference type="Proteomes" id="UP000011083"/>
    </source>
</evidence>
<evidence type="ECO:0000313" key="2">
    <source>
        <dbReference type="EMBL" id="ELR11200.1"/>
    </source>
</evidence>
<accession>L8GDJ3</accession>
<dbReference type="VEuPathDB" id="AmoebaDB:ACA1_389110"/>
<evidence type="ECO:0000256" key="1">
    <source>
        <dbReference type="SAM" id="SignalP"/>
    </source>
</evidence>
<dbReference type="EMBL" id="KB008156">
    <property type="protein sequence ID" value="ELR11200.1"/>
    <property type="molecule type" value="Genomic_DNA"/>
</dbReference>
<dbReference type="GeneID" id="14911564"/>
<name>L8GDJ3_ACACF</name>
<proteinExistence type="predicted"/>
<dbReference type="RefSeq" id="XP_004333213.1">
    <property type="nucleotide sequence ID" value="XM_004333165.1"/>
</dbReference>
<sequence length="395" mass="41822">MRAHHPLEAVAAFTALLLFCCAPGALSAAPTPTPSPSLVRPAATTAAACLEQPFEALSGAFSIGQGQAGVPSIVFTLGSSAELYATDVWGTVETPLSLRTNNVAHMAASNAQLRGAAYSGGSLYLVFARNNVLGQSSILQIDQPWGGSPSFKFHPLGSVRVYDVVTSSKALYLLTQPKTVDWETHLLRFDFARGSYAGVRLPFSGGKVAITSDERYVLAAGPIRNATLCGTGWMGGCTLTFTLDPVYLRQLDSDVTVNGGGCEVYALAATPSSQLYMSSSGGAFCDNARITGTLSNAKWVLDSYAEDFYRTSTWAVPAFNFWDGFVVRTTATGLQFILQTDQQVSFGAPMLVTDASLGKCLVFPATACQDGNLSLYTFTLNQFTASTASPIISQQ</sequence>
<organism evidence="2 3">
    <name type="scientific">Acanthamoeba castellanii (strain ATCC 30010 / Neff)</name>
    <dbReference type="NCBI Taxonomy" id="1257118"/>
    <lineage>
        <taxon>Eukaryota</taxon>
        <taxon>Amoebozoa</taxon>
        <taxon>Discosea</taxon>
        <taxon>Longamoebia</taxon>
        <taxon>Centramoebida</taxon>
        <taxon>Acanthamoebidae</taxon>
        <taxon>Acanthamoeba</taxon>
    </lineage>
</organism>
<protein>
    <submittedName>
        <fullName evidence="2">Uncharacterized protein</fullName>
    </submittedName>
</protein>
<reference evidence="2 3" key="1">
    <citation type="journal article" date="2013" name="Genome Biol.">
        <title>Genome of Acanthamoeba castellanii highlights extensive lateral gene transfer and early evolution of tyrosine kinase signaling.</title>
        <authorList>
            <person name="Clarke M."/>
            <person name="Lohan A.J."/>
            <person name="Liu B."/>
            <person name="Lagkouvardos I."/>
            <person name="Roy S."/>
            <person name="Zafar N."/>
            <person name="Bertelli C."/>
            <person name="Schilde C."/>
            <person name="Kianianmomeni A."/>
            <person name="Burglin T.R."/>
            <person name="Frech C."/>
            <person name="Turcotte B."/>
            <person name="Kopec K.O."/>
            <person name="Synnott J.M."/>
            <person name="Choo C."/>
            <person name="Paponov I."/>
            <person name="Finkler A."/>
            <person name="Soon Heng Tan C."/>
            <person name="Hutchins A.P."/>
            <person name="Weinmeier T."/>
            <person name="Rattei T."/>
            <person name="Chu J.S."/>
            <person name="Gimenez G."/>
            <person name="Irimia M."/>
            <person name="Rigden D.J."/>
            <person name="Fitzpatrick D.A."/>
            <person name="Lorenzo-Morales J."/>
            <person name="Bateman A."/>
            <person name="Chiu C.H."/>
            <person name="Tang P."/>
            <person name="Hegemann P."/>
            <person name="Fromm H."/>
            <person name="Raoult D."/>
            <person name="Greub G."/>
            <person name="Miranda-Saavedra D."/>
            <person name="Chen N."/>
            <person name="Nash P."/>
            <person name="Ginger M.L."/>
            <person name="Horn M."/>
            <person name="Schaap P."/>
            <person name="Caler L."/>
            <person name="Loftus B."/>
        </authorList>
    </citation>
    <scope>NUCLEOTIDE SEQUENCE [LARGE SCALE GENOMIC DNA]</scope>
    <source>
        <strain evidence="2 3">Neff</strain>
    </source>
</reference>
<dbReference type="KEGG" id="acan:ACA1_389110"/>
<keyword evidence="1" id="KW-0732">Signal</keyword>
<keyword evidence="3" id="KW-1185">Reference proteome</keyword>
<gene>
    <name evidence="2" type="ORF">ACA1_389110</name>
</gene>